<feature type="region of interest" description="Disordered" evidence="1">
    <location>
        <begin position="36"/>
        <end position="64"/>
    </location>
</feature>
<protein>
    <submittedName>
        <fullName evidence="2">Uncharacterized protein</fullName>
    </submittedName>
</protein>
<keyword evidence="3" id="KW-1185">Reference proteome</keyword>
<dbReference type="Proteomes" id="UP000265520">
    <property type="component" value="Unassembled WGS sequence"/>
</dbReference>
<sequence>RRLLLRVSVPEKRKLRFSSFESGSCAVRFWGQLGPDEGPVPGPTGPTGRSGPVLTTLGTLEKPT</sequence>
<accession>A0A392SDQ0</accession>
<reference evidence="2 3" key="1">
    <citation type="journal article" date="2018" name="Front. Plant Sci.">
        <title>Red Clover (Trifolium pratense) and Zigzag Clover (T. medium) - A Picture of Genomic Similarities and Differences.</title>
        <authorList>
            <person name="Dluhosova J."/>
            <person name="Istvanek J."/>
            <person name="Nedelnik J."/>
            <person name="Repkova J."/>
        </authorList>
    </citation>
    <scope>NUCLEOTIDE SEQUENCE [LARGE SCALE GENOMIC DNA]</scope>
    <source>
        <strain evidence="3">cv. 10/8</strain>
        <tissue evidence="2">Leaf</tissue>
    </source>
</reference>
<feature type="non-terminal residue" evidence="2">
    <location>
        <position position="1"/>
    </location>
</feature>
<dbReference type="EMBL" id="LXQA010352487">
    <property type="protein sequence ID" value="MCI46080.1"/>
    <property type="molecule type" value="Genomic_DNA"/>
</dbReference>
<evidence type="ECO:0000313" key="2">
    <source>
        <dbReference type="EMBL" id="MCI46080.1"/>
    </source>
</evidence>
<comment type="caution">
    <text evidence="2">The sequence shown here is derived from an EMBL/GenBank/DDBJ whole genome shotgun (WGS) entry which is preliminary data.</text>
</comment>
<evidence type="ECO:0000256" key="1">
    <source>
        <dbReference type="SAM" id="MobiDB-lite"/>
    </source>
</evidence>
<dbReference type="AlphaFoldDB" id="A0A392SDQ0"/>
<organism evidence="2 3">
    <name type="scientific">Trifolium medium</name>
    <dbReference type="NCBI Taxonomy" id="97028"/>
    <lineage>
        <taxon>Eukaryota</taxon>
        <taxon>Viridiplantae</taxon>
        <taxon>Streptophyta</taxon>
        <taxon>Embryophyta</taxon>
        <taxon>Tracheophyta</taxon>
        <taxon>Spermatophyta</taxon>
        <taxon>Magnoliopsida</taxon>
        <taxon>eudicotyledons</taxon>
        <taxon>Gunneridae</taxon>
        <taxon>Pentapetalae</taxon>
        <taxon>rosids</taxon>
        <taxon>fabids</taxon>
        <taxon>Fabales</taxon>
        <taxon>Fabaceae</taxon>
        <taxon>Papilionoideae</taxon>
        <taxon>50 kb inversion clade</taxon>
        <taxon>NPAAA clade</taxon>
        <taxon>Hologalegina</taxon>
        <taxon>IRL clade</taxon>
        <taxon>Trifolieae</taxon>
        <taxon>Trifolium</taxon>
    </lineage>
</organism>
<name>A0A392SDQ0_9FABA</name>
<proteinExistence type="predicted"/>
<evidence type="ECO:0000313" key="3">
    <source>
        <dbReference type="Proteomes" id="UP000265520"/>
    </source>
</evidence>